<evidence type="ECO:0000256" key="3">
    <source>
        <dbReference type="ARBA" id="ARBA00023274"/>
    </source>
</evidence>
<accession>A0A0D2CCX0</accession>
<dbReference type="InterPro" id="IPR012340">
    <property type="entry name" value="NA-bd_OB-fold"/>
</dbReference>
<dbReference type="HOGENOM" id="CLU_079097_0_0_1"/>
<feature type="compositionally biased region" description="Basic and acidic residues" evidence="4">
    <location>
        <begin position="311"/>
        <end position="333"/>
    </location>
</feature>
<feature type="compositionally biased region" description="Polar residues" evidence="4">
    <location>
        <begin position="364"/>
        <end position="374"/>
    </location>
</feature>
<evidence type="ECO:0000313" key="6">
    <source>
        <dbReference type="Proteomes" id="UP000054466"/>
    </source>
</evidence>
<proteinExistence type="inferred from homology"/>
<dbReference type="OrthoDB" id="274752at2759"/>
<dbReference type="STRING" id="569365.A0A0D2CCX0"/>
<dbReference type="GO" id="GO:0006412">
    <property type="term" value="P:translation"/>
    <property type="evidence" value="ECO:0007669"/>
    <property type="project" value="InterPro"/>
</dbReference>
<evidence type="ECO:0008006" key="7">
    <source>
        <dbReference type="Google" id="ProtNLM"/>
    </source>
</evidence>
<evidence type="ECO:0000313" key="5">
    <source>
        <dbReference type="EMBL" id="KIW28175.1"/>
    </source>
</evidence>
<feature type="region of interest" description="Disordered" evidence="4">
    <location>
        <begin position="311"/>
        <end position="374"/>
    </location>
</feature>
<keyword evidence="2" id="KW-0689">Ribosomal protein</keyword>
<gene>
    <name evidence="5" type="ORF">PV07_07858</name>
</gene>
<evidence type="ECO:0000256" key="2">
    <source>
        <dbReference type="ARBA" id="ARBA00022980"/>
    </source>
</evidence>
<dbReference type="AlphaFoldDB" id="A0A0D2CCX0"/>
<feature type="compositionally biased region" description="Polar residues" evidence="4">
    <location>
        <begin position="116"/>
        <end position="125"/>
    </location>
</feature>
<dbReference type="Proteomes" id="UP000054466">
    <property type="component" value="Unassembled WGS sequence"/>
</dbReference>
<dbReference type="GO" id="GO:1990904">
    <property type="term" value="C:ribonucleoprotein complex"/>
    <property type="evidence" value="ECO:0007669"/>
    <property type="project" value="UniProtKB-KW"/>
</dbReference>
<dbReference type="GO" id="GO:0003735">
    <property type="term" value="F:structural constituent of ribosome"/>
    <property type="evidence" value="ECO:0007669"/>
    <property type="project" value="InterPro"/>
</dbReference>
<feature type="compositionally biased region" description="Low complexity" evidence="4">
    <location>
        <begin position="168"/>
        <end position="184"/>
    </location>
</feature>
<dbReference type="GO" id="GO:0005840">
    <property type="term" value="C:ribosome"/>
    <property type="evidence" value="ECO:0007669"/>
    <property type="project" value="UniProtKB-KW"/>
</dbReference>
<feature type="region of interest" description="Disordered" evidence="4">
    <location>
        <begin position="91"/>
        <end position="198"/>
    </location>
</feature>
<dbReference type="VEuPathDB" id="FungiDB:PV07_07858"/>
<dbReference type="GeneID" id="27347052"/>
<feature type="region of interest" description="Disordered" evidence="4">
    <location>
        <begin position="59"/>
        <end position="79"/>
    </location>
</feature>
<evidence type="ECO:0000256" key="1">
    <source>
        <dbReference type="ARBA" id="ARBA00010254"/>
    </source>
</evidence>
<evidence type="ECO:0000256" key="4">
    <source>
        <dbReference type="SAM" id="MobiDB-lite"/>
    </source>
</evidence>
<dbReference type="SUPFAM" id="SSF50249">
    <property type="entry name" value="Nucleic acid-binding proteins"/>
    <property type="match status" value="1"/>
</dbReference>
<name>A0A0D2CCX0_9EURO</name>
<sequence>MNYSSSATALARRARACACRARALAPQSTTVPTALASSSALAARRGATRSFSRCRRIPVPQQHQQHHHQQQQQQQRAFSSACLLHQAQPVTDLPPASSEGLDASILGKASDDGANVSPSILSRATTDSDLKRSSTSLPPSSSQAQAPPSSPEEKTTPSSSWDPSLIYPSRSSSSSSSSSSSPPSGHHEVPDPDDAAFLSTSPTLVGTVSRVGTMQKTVRVTRPIQVWHAQFQKHYTRPTHSLVHDPHNLLLEGDVVRFGAFPPSMRRERDRRGQVVVKRHRPRDRNGMVKEQGVRYIVREVISPFGVPVEQRRPRTVGGDKGRWLGTEGEVKKLALRQKGRRDGKGGSAGSRSRSRSSKKTQAPKANQGATVEA</sequence>
<dbReference type="EMBL" id="KN847043">
    <property type="protein sequence ID" value="KIW28175.1"/>
    <property type="molecule type" value="Genomic_DNA"/>
</dbReference>
<dbReference type="RefSeq" id="XP_016248391.1">
    <property type="nucleotide sequence ID" value="XM_016394972.1"/>
</dbReference>
<keyword evidence="6" id="KW-1185">Reference proteome</keyword>
<keyword evidence="3" id="KW-0687">Ribonucleoprotein</keyword>
<comment type="similarity">
    <text evidence="1">Belongs to the universal ribosomal protein uS17 family.</text>
</comment>
<protein>
    <recommendedName>
        <fullName evidence="7">Ribosomal protein S17</fullName>
    </recommendedName>
</protein>
<reference evidence="5 6" key="1">
    <citation type="submission" date="2015-01" db="EMBL/GenBank/DDBJ databases">
        <title>The Genome Sequence of Cladophialophora immunda CBS83496.</title>
        <authorList>
            <consortium name="The Broad Institute Genomics Platform"/>
            <person name="Cuomo C."/>
            <person name="de Hoog S."/>
            <person name="Gorbushina A."/>
            <person name="Stielow B."/>
            <person name="Teixiera M."/>
            <person name="Abouelleil A."/>
            <person name="Chapman S.B."/>
            <person name="Priest M."/>
            <person name="Young S.K."/>
            <person name="Wortman J."/>
            <person name="Nusbaum C."/>
            <person name="Birren B."/>
        </authorList>
    </citation>
    <scope>NUCLEOTIDE SEQUENCE [LARGE SCALE GENOMIC DNA]</scope>
    <source>
        <strain evidence="5 6">CBS 83496</strain>
    </source>
</reference>
<dbReference type="Gene3D" id="2.40.50.140">
    <property type="entry name" value="Nucleic acid-binding proteins"/>
    <property type="match status" value="1"/>
</dbReference>
<dbReference type="Pfam" id="PF00366">
    <property type="entry name" value="Ribosomal_S17"/>
    <property type="match status" value="1"/>
</dbReference>
<dbReference type="InterPro" id="IPR000266">
    <property type="entry name" value="Ribosomal_uS17"/>
</dbReference>
<organism evidence="5 6">
    <name type="scientific">Cladophialophora immunda</name>
    <dbReference type="NCBI Taxonomy" id="569365"/>
    <lineage>
        <taxon>Eukaryota</taxon>
        <taxon>Fungi</taxon>
        <taxon>Dikarya</taxon>
        <taxon>Ascomycota</taxon>
        <taxon>Pezizomycotina</taxon>
        <taxon>Eurotiomycetes</taxon>
        <taxon>Chaetothyriomycetidae</taxon>
        <taxon>Chaetothyriales</taxon>
        <taxon>Herpotrichiellaceae</taxon>
        <taxon>Cladophialophora</taxon>
    </lineage>
</organism>
<feature type="compositionally biased region" description="Low complexity" evidence="4">
    <location>
        <begin position="133"/>
        <end position="147"/>
    </location>
</feature>